<reference evidence="1 2" key="1">
    <citation type="submission" date="2024-08" db="EMBL/GenBank/DDBJ databases">
        <title>Two novel Cytobacillus novel species.</title>
        <authorList>
            <person name="Liu G."/>
        </authorList>
    </citation>
    <scope>NUCLEOTIDE SEQUENCE [LARGE SCALE GENOMIC DNA]</scope>
    <source>
        <strain evidence="1 2">FJAT-53684</strain>
    </source>
</reference>
<dbReference type="EMBL" id="JBIACJ010000007">
    <property type="protein sequence ID" value="MFE8697376.1"/>
    <property type="molecule type" value="Genomic_DNA"/>
</dbReference>
<dbReference type="Proteomes" id="UP001601058">
    <property type="component" value="Unassembled WGS sequence"/>
</dbReference>
<accession>A0ABW6JZP1</accession>
<gene>
    <name evidence="1" type="ORF">ACFYKT_13620</name>
</gene>
<keyword evidence="2" id="KW-1185">Reference proteome</keyword>
<name>A0ABW6JZP1_9BACI</name>
<evidence type="ECO:0000313" key="1">
    <source>
        <dbReference type="EMBL" id="MFE8697376.1"/>
    </source>
</evidence>
<dbReference type="RefSeq" id="WP_389220451.1">
    <property type="nucleotide sequence ID" value="NZ_JBIACJ010000007.1"/>
</dbReference>
<evidence type="ECO:0008006" key="3">
    <source>
        <dbReference type="Google" id="ProtNLM"/>
    </source>
</evidence>
<sequence>MKKISMFLLILLFLTGCRTMPFGGYGVIDWVDFVKLDGKTYYGIHSGVLADQSFVGEMIGTVKFKVADNVTNPNYKIRNGDAAFHEKGTEIFKIEDHPHLIALRSEHSINGYDVYYSIDEMDYQWRFKDMSLVKVKKIEIYQAYTREGNKRIADISKVEEVKRFLHLLESSEIQTTFQPNTEKRDPTYYEMIFYTEDPIAYKFNMQFDGSTYYWHPWDTAILSNDIGQFLYQE</sequence>
<organism evidence="1 2">
    <name type="scientific">Cytobacillus mangrovibacter</name>
    <dbReference type="NCBI Taxonomy" id="3299024"/>
    <lineage>
        <taxon>Bacteria</taxon>
        <taxon>Bacillati</taxon>
        <taxon>Bacillota</taxon>
        <taxon>Bacilli</taxon>
        <taxon>Bacillales</taxon>
        <taxon>Bacillaceae</taxon>
        <taxon>Cytobacillus</taxon>
    </lineage>
</organism>
<dbReference type="PROSITE" id="PS51257">
    <property type="entry name" value="PROKAR_LIPOPROTEIN"/>
    <property type="match status" value="1"/>
</dbReference>
<evidence type="ECO:0000313" key="2">
    <source>
        <dbReference type="Proteomes" id="UP001601058"/>
    </source>
</evidence>
<proteinExistence type="predicted"/>
<comment type="caution">
    <text evidence="1">The sequence shown here is derived from an EMBL/GenBank/DDBJ whole genome shotgun (WGS) entry which is preliminary data.</text>
</comment>
<protein>
    <recommendedName>
        <fullName evidence="3">Lipoprotein</fullName>
    </recommendedName>
</protein>